<dbReference type="GeneID" id="94369142"/>
<evidence type="ECO:0008006" key="3">
    <source>
        <dbReference type="Google" id="ProtNLM"/>
    </source>
</evidence>
<organism evidence="1 2">
    <name type="scientific">Mesonia mobilis</name>
    <dbReference type="NCBI Taxonomy" id="369791"/>
    <lineage>
        <taxon>Bacteria</taxon>
        <taxon>Pseudomonadati</taxon>
        <taxon>Bacteroidota</taxon>
        <taxon>Flavobacteriia</taxon>
        <taxon>Flavobacteriales</taxon>
        <taxon>Flavobacteriaceae</taxon>
        <taxon>Mesonia</taxon>
    </lineage>
</organism>
<gene>
    <name evidence="1" type="ORF">GCM10008088_14740</name>
</gene>
<protein>
    <recommendedName>
        <fullName evidence="3">GTPase</fullName>
    </recommendedName>
</protein>
<accession>A0ABQ3BSV7</accession>
<sequence>MAKLVMVYNANSGKANTLLDVAHKLLRPSTYTCNLCKLTHNTFTEHRLWRNFRKASSHELEFLHKDEFQKQYASKFGYKFKFPIVLIENQGSLEVLISSEELNQLTTTKELINLLKSRV</sequence>
<name>A0ABQ3BSV7_9FLAO</name>
<evidence type="ECO:0000313" key="1">
    <source>
        <dbReference type="EMBL" id="GGZ54119.1"/>
    </source>
</evidence>
<keyword evidence="2" id="KW-1185">Reference proteome</keyword>
<dbReference type="EMBL" id="BMWY01000003">
    <property type="protein sequence ID" value="GGZ54119.1"/>
    <property type="molecule type" value="Genomic_DNA"/>
</dbReference>
<dbReference type="RefSeq" id="WP_027884344.1">
    <property type="nucleotide sequence ID" value="NZ_BMWY01000003.1"/>
</dbReference>
<reference evidence="2" key="1">
    <citation type="journal article" date="2019" name="Int. J. Syst. Evol. Microbiol.">
        <title>The Global Catalogue of Microorganisms (GCM) 10K type strain sequencing project: providing services to taxonomists for standard genome sequencing and annotation.</title>
        <authorList>
            <consortium name="The Broad Institute Genomics Platform"/>
            <consortium name="The Broad Institute Genome Sequencing Center for Infectious Disease"/>
            <person name="Wu L."/>
            <person name="Ma J."/>
        </authorList>
    </citation>
    <scope>NUCLEOTIDE SEQUENCE [LARGE SCALE GENOMIC DNA]</scope>
    <source>
        <strain evidence="2">KCTC 12708</strain>
    </source>
</reference>
<evidence type="ECO:0000313" key="2">
    <source>
        <dbReference type="Proteomes" id="UP000615593"/>
    </source>
</evidence>
<proteinExistence type="predicted"/>
<comment type="caution">
    <text evidence="1">The sequence shown here is derived from an EMBL/GenBank/DDBJ whole genome shotgun (WGS) entry which is preliminary data.</text>
</comment>
<dbReference type="Proteomes" id="UP000615593">
    <property type="component" value="Unassembled WGS sequence"/>
</dbReference>